<sequence length="100" mass="11678">MKRFLRQRPNTEEVDSIAIRSREVFSAAKVYMSVGGRMYSGAPIHSSYIPDVVLEHARNVTVKLHHMVGRFIKLQLYFASRWLMISEVSFDSGKNYRILW</sequence>
<dbReference type="Pfam" id="PF21114">
    <property type="entry name" value="DDR1-2_DS-like"/>
    <property type="match status" value="1"/>
</dbReference>
<feature type="domain" description="Discoidin" evidence="8">
    <location>
        <begin position="23"/>
        <end position="92"/>
    </location>
</feature>
<dbReference type="GO" id="GO:0016020">
    <property type="term" value="C:membrane"/>
    <property type="evidence" value="ECO:0007669"/>
    <property type="project" value="UniProtKB-SubCell"/>
</dbReference>
<proteinExistence type="predicted"/>
<organism evidence="9 10">
    <name type="scientific">Nezara viridula</name>
    <name type="common">Southern green stink bug</name>
    <name type="synonym">Cimex viridulus</name>
    <dbReference type="NCBI Taxonomy" id="85310"/>
    <lineage>
        <taxon>Eukaryota</taxon>
        <taxon>Metazoa</taxon>
        <taxon>Ecdysozoa</taxon>
        <taxon>Arthropoda</taxon>
        <taxon>Hexapoda</taxon>
        <taxon>Insecta</taxon>
        <taxon>Pterygota</taxon>
        <taxon>Neoptera</taxon>
        <taxon>Paraneoptera</taxon>
        <taxon>Hemiptera</taxon>
        <taxon>Heteroptera</taxon>
        <taxon>Panheteroptera</taxon>
        <taxon>Pentatomomorpha</taxon>
        <taxon>Pentatomoidea</taxon>
        <taxon>Pentatomidae</taxon>
        <taxon>Pentatominae</taxon>
        <taxon>Nezara</taxon>
    </lineage>
</organism>
<dbReference type="Proteomes" id="UP001152798">
    <property type="component" value="Chromosome 3"/>
</dbReference>
<evidence type="ECO:0000313" key="9">
    <source>
        <dbReference type="EMBL" id="CAH1395209.1"/>
    </source>
</evidence>
<evidence type="ECO:0000256" key="2">
    <source>
        <dbReference type="ARBA" id="ARBA00022692"/>
    </source>
</evidence>
<dbReference type="Gene3D" id="2.60.120.1190">
    <property type="match status" value="1"/>
</dbReference>
<comment type="subcellular location">
    <subcellularLocation>
        <location evidence="1">Membrane</location>
        <topology evidence="1">Single-pass type I membrane protein</topology>
    </subcellularLocation>
</comment>
<accession>A0A9P0EHA9</accession>
<keyword evidence="4" id="KW-1133">Transmembrane helix</keyword>
<reference evidence="9" key="1">
    <citation type="submission" date="2022-01" db="EMBL/GenBank/DDBJ databases">
        <authorList>
            <person name="King R."/>
        </authorList>
    </citation>
    <scope>NUCLEOTIDE SEQUENCE</scope>
</reference>
<evidence type="ECO:0000256" key="3">
    <source>
        <dbReference type="ARBA" id="ARBA00022729"/>
    </source>
</evidence>
<evidence type="ECO:0000256" key="7">
    <source>
        <dbReference type="ARBA" id="ARBA00023180"/>
    </source>
</evidence>
<evidence type="ECO:0000256" key="6">
    <source>
        <dbReference type="ARBA" id="ARBA00023157"/>
    </source>
</evidence>
<dbReference type="EMBL" id="OV725079">
    <property type="protein sequence ID" value="CAH1395209.1"/>
    <property type="molecule type" value="Genomic_DNA"/>
</dbReference>
<evidence type="ECO:0000259" key="8">
    <source>
        <dbReference type="Pfam" id="PF21114"/>
    </source>
</evidence>
<keyword evidence="2" id="KW-0812">Transmembrane</keyword>
<name>A0A9P0EHA9_NEZVI</name>
<dbReference type="OrthoDB" id="6625728at2759"/>
<evidence type="ECO:0000256" key="4">
    <source>
        <dbReference type="ARBA" id="ARBA00022989"/>
    </source>
</evidence>
<protein>
    <recommendedName>
        <fullName evidence="8">Discoidin domain-containing protein</fullName>
    </recommendedName>
</protein>
<dbReference type="AlphaFoldDB" id="A0A9P0EHA9"/>
<keyword evidence="6" id="KW-1015">Disulfide bond</keyword>
<keyword evidence="7" id="KW-0325">Glycoprotein</keyword>
<keyword evidence="5" id="KW-0472">Membrane</keyword>
<keyword evidence="3" id="KW-0732">Signal</keyword>
<gene>
    <name evidence="9" type="ORF">NEZAVI_LOCUS5521</name>
</gene>
<evidence type="ECO:0000313" key="10">
    <source>
        <dbReference type="Proteomes" id="UP001152798"/>
    </source>
</evidence>
<evidence type="ECO:0000256" key="1">
    <source>
        <dbReference type="ARBA" id="ARBA00004479"/>
    </source>
</evidence>
<dbReference type="InterPro" id="IPR048525">
    <property type="entry name" value="DDR1-2_DS-like"/>
</dbReference>
<evidence type="ECO:0000256" key="5">
    <source>
        <dbReference type="ARBA" id="ARBA00023136"/>
    </source>
</evidence>
<keyword evidence="10" id="KW-1185">Reference proteome</keyword>